<name>A0A8C5YP62_MARMA</name>
<reference evidence="1" key="1">
    <citation type="submission" date="2025-08" db="UniProtKB">
        <authorList>
            <consortium name="Ensembl"/>
        </authorList>
    </citation>
    <scope>IDENTIFICATION</scope>
</reference>
<evidence type="ECO:0000313" key="2">
    <source>
        <dbReference type="Proteomes" id="UP000694407"/>
    </source>
</evidence>
<reference evidence="1" key="2">
    <citation type="submission" date="2025-09" db="UniProtKB">
        <authorList>
            <consortium name="Ensembl"/>
        </authorList>
    </citation>
    <scope>IDENTIFICATION</scope>
</reference>
<protein>
    <submittedName>
        <fullName evidence="1">Uncharacterized protein</fullName>
    </submittedName>
</protein>
<dbReference type="GeneTree" id="ENSGT00960000189745"/>
<sequence length="113" mass="12520">LSRVPPGVPKPRDICLKPGSLNLHPTHLLKSQLVLQEVNGVLRRFMSSSKGTRGKNQGSIYHRALQPEIFVEKVADASSLHDTSPRLFSSVLLFSTAQDHLNFVVIVVGDYFL</sequence>
<dbReference type="Proteomes" id="UP000694407">
    <property type="component" value="Unplaced"/>
</dbReference>
<dbReference type="AlphaFoldDB" id="A0A8C5YP62"/>
<accession>A0A8C5YP62</accession>
<keyword evidence="2" id="KW-1185">Reference proteome</keyword>
<dbReference type="Ensembl" id="ENSMMMT00000002917.1">
    <property type="protein sequence ID" value="ENSMMMP00000002579.1"/>
    <property type="gene ID" value="ENSMMMG00000002376.1"/>
</dbReference>
<organism evidence="1 2">
    <name type="scientific">Marmota marmota marmota</name>
    <name type="common">Alpine marmot</name>
    <dbReference type="NCBI Taxonomy" id="9994"/>
    <lineage>
        <taxon>Eukaryota</taxon>
        <taxon>Metazoa</taxon>
        <taxon>Chordata</taxon>
        <taxon>Craniata</taxon>
        <taxon>Vertebrata</taxon>
        <taxon>Euteleostomi</taxon>
        <taxon>Mammalia</taxon>
        <taxon>Eutheria</taxon>
        <taxon>Euarchontoglires</taxon>
        <taxon>Glires</taxon>
        <taxon>Rodentia</taxon>
        <taxon>Sciuromorpha</taxon>
        <taxon>Sciuridae</taxon>
        <taxon>Xerinae</taxon>
        <taxon>Marmotini</taxon>
        <taxon>Marmota</taxon>
    </lineage>
</organism>
<proteinExistence type="predicted"/>
<evidence type="ECO:0000313" key="1">
    <source>
        <dbReference type="Ensembl" id="ENSMMMP00000002579.1"/>
    </source>
</evidence>